<keyword evidence="1" id="KW-1133">Transmembrane helix</keyword>
<keyword evidence="3" id="KW-1185">Reference proteome</keyword>
<feature type="transmembrane region" description="Helical" evidence="1">
    <location>
        <begin position="96"/>
        <end position="123"/>
    </location>
</feature>
<feature type="transmembrane region" description="Helical" evidence="1">
    <location>
        <begin position="20"/>
        <end position="43"/>
    </location>
</feature>
<dbReference type="Proteomes" id="UP000254792">
    <property type="component" value="Chromosome"/>
</dbReference>
<dbReference type="RefSeq" id="WP_115558194.1">
    <property type="nucleotide sequence ID" value="NZ_CP031376.1"/>
</dbReference>
<feature type="transmembrane region" description="Helical" evidence="1">
    <location>
        <begin position="135"/>
        <end position="158"/>
    </location>
</feature>
<dbReference type="AlphaFoldDB" id="A0A345Z3W1"/>
<dbReference type="EMBL" id="CP031376">
    <property type="protein sequence ID" value="AXK51290.1"/>
    <property type="molecule type" value="Genomic_DNA"/>
</dbReference>
<protein>
    <submittedName>
        <fullName evidence="2">ABC transporter permease</fullName>
    </submittedName>
</protein>
<keyword evidence="1" id="KW-0812">Transmembrane</keyword>
<feature type="transmembrane region" description="Helical" evidence="1">
    <location>
        <begin position="243"/>
        <end position="265"/>
    </location>
</feature>
<gene>
    <name evidence="2" type="ORF">SALLE_v1c06180</name>
</gene>
<proteinExistence type="predicted"/>
<feature type="transmembrane region" description="Helical" evidence="1">
    <location>
        <begin position="55"/>
        <end position="75"/>
    </location>
</feature>
<organism evidence="2 3">
    <name type="scientific">Spiroplasma alleghenense</name>
    <dbReference type="NCBI Taxonomy" id="216931"/>
    <lineage>
        <taxon>Bacteria</taxon>
        <taxon>Bacillati</taxon>
        <taxon>Mycoplasmatota</taxon>
        <taxon>Mollicutes</taxon>
        <taxon>Entomoplasmatales</taxon>
        <taxon>Spiroplasmataceae</taxon>
        <taxon>Spiroplasma</taxon>
    </lineage>
</organism>
<sequence>MKRNWVIFKKLWKIQFHNYWTDVTNIVLGIVITTFTLICWLMFKNKGVTTDRFLLASAIGIAVIRNSLYNFGRTINDFNNKHLVKAFLLTPISKRILVFSLLSFNFVMNFMVIFLLFGIGMCFPEQRALLVNVNWLMFLSSLFLMIILSNLIAIIIAFSFKNNEVIISIFVWFYFIPMYMLGLGIPYYLINSNNTLNVITYFFPHRYVLNLMQAGWIGDTTMSYPMGDGTFAKNGFGYMNQTWIPYLVTILLILICSIWISIIFYKKFSYNAKRFKGYPGIHKHLNRIYRFKEAKNLEELDQVISGKKARPDKIEPPIQAKGGK</sequence>
<evidence type="ECO:0000256" key="1">
    <source>
        <dbReference type="SAM" id="Phobius"/>
    </source>
</evidence>
<evidence type="ECO:0000313" key="2">
    <source>
        <dbReference type="EMBL" id="AXK51290.1"/>
    </source>
</evidence>
<accession>A0A345Z3W1</accession>
<dbReference type="OrthoDB" id="391926at2"/>
<feature type="transmembrane region" description="Helical" evidence="1">
    <location>
        <begin position="165"/>
        <end position="190"/>
    </location>
</feature>
<evidence type="ECO:0000313" key="3">
    <source>
        <dbReference type="Proteomes" id="UP000254792"/>
    </source>
</evidence>
<keyword evidence="1" id="KW-0472">Membrane</keyword>
<dbReference type="KEGG" id="salx:SALLE_v1c06180"/>
<reference evidence="2 3" key="1">
    <citation type="submission" date="2018-07" db="EMBL/GenBank/DDBJ databases">
        <title>Complete genome sequence of Spiroplasma alleghenense PLHS-1 (ATCC 51752).</title>
        <authorList>
            <person name="Chou L."/>
            <person name="Lee T.-Y."/>
            <person name="Tsai Y.-M."/>
            <person name="Kuo C.-H."/>
        </authorList>
    </citation>
    <scope>NUCLEOTIDE SEQUENCE [LARGE SCALE GENOMIC DNA]</scope>
    <source>
        <strain evidence="2 3">PLHS-1</strain>
    </source>
</reference>
<name>A0A345Z3W1_9MOLU</name>